<dbReference type="EC" id="1.1.1.179" evidence="3"/>
<name>A0A319CRU2_9EURO</name>
<sequence>MTSSIRRVFTAFAPPAVEKKSDALRFGILGAAKIAPLALVTPAKSHPEVIIQAVAARDLTRAEEFAKKHGIPDVRGSYEEILDDPNIDAVLIPLPNGLHFEWAIRAIRAGKHVLLEKPSTSNAFEANILFNLSELSQPNAPVLLEAFHNRFHPSVHKFRSFIDPADVVHVHTDSMVPWVLTAKDNIEFNYALSGGSMMNLGTYNFAILRMIFNADPVECLSCDTSIFGDGIHDKCDYDFKAQFRFPNGGIAEATTTLRGSIFWKPSEARVTMREVVVPDKSLPEDQEKVRSRQITLHGFIHAFIWHRIDVKDTFVILDTVDGSPVKRWVESTSHKAYTYQEAGGEFGDLPGEDWWMSYRYQLEEFVNRVKGRPTQYWVEGQDSWNQMKMIDMAYEKSGLGVRPTTDNEWSGAGIGRFEWVRNTISNLSTLAR</sequence>
<dbReference type="OrthoDB" id="6417021at2759"/>
<dbReference type="VEuPathDB" id="FungiDB:BO71DRAFT_445508"/>
<feature type="domain" description="Gfo/Idh/MocA-like oxidoreductase N-terminal" evidence="6">
    <location>
        <begin position="24"/>
        <end position="132"/>
    </location>
</feature>
<keyword evidence="2" id="KW-0560">Oxidoreductase</keyword>
<dbReference type="GO" id="GO:0000166">
    <property type="term" value="F:nucleotide binding"/>
    <property type="evidence" value="ECO:0007669"/>
    <property type="project" value="InterPro"/>
</dbReference>
<dbReference type="Gene3D" id="3.40.50.720">
    <property type="entry name" value="NAD(P)-binding Rossmann-like Domain"/>
    <property type="match status" value="1"/>
</dbReference>
<accession>A0A319CRU2</accession>
<gene>
    <name evidence="8" type="ORF">BO71DRAFT_445508</name>
</gene>
<evidence type="ECO:0000313" key="9">
    <source>
        <dbReference type="Proteomes" id="UP000247810"/>
    </source>
</evidence>
<dbReference type="SUPFAM" id="SSF51735">
    <property type="entry name" value="NAD(P)-binding Rossmann-fold domains"/>
    <property type="match status" value="1"/>
</dbReference>
<evidence type="ECO:0000313" key="8">
    <source>
        <dbReference type="EMBL" id="PYH88055.1"/>
    </source>
</evidence>
<evidence type="ECO:0000259" key="6">
    <source>
        <dbReference type="Pfam" id="PF01408"/>
    </source>
</evidence>
<evidence type="ECO:0000259" key="7">
    <source>
        <dbReference type="Pfam" id="PF22725"/>
    </source>
</evidence>
<reference evidence="8 9" key="1">
    <citation type="submission" date="2018-02" db="EMBL/GenBank/DDBJ databases">
        <title>The genomes of Aspergillus section Nigri reveals drivers in fungal speciation.</title>
        <authorList>
            <consortium name="DOE Joint Genome Institute"/>
            <person name="Vesth T.C."/>
            <person name="Nybo J."/>
            <person name="Theobald S."/>
            <person name="Brandl J."/>
            <person name="Frisvad J.C."/>
            <person name="Nielsen K.F."/>
            <person name="Lyhne E.K."/>
            <person name="Kogle M.E."/>
            <person name="Kuo A."/>
            <person name="Riley R."/>
            <person name="Clum A."/>
            <person name="Nolan M."/>
            <person name="Lipzen A."/>
            <person name="Salamov A."/>
            <person name="Henrissat B."/>
            <person name="Wiebenga A."/>
            <person name="De vries R.P."/>
            <person name="Grigoriev I.V."/>
            <person name="Mortensen U.H."/>
            <person name="Andersen M.R."/>
            <person name="Baker S.E."/>
        </authorList>
    </citation>
    <scope>NUCLEOTIDE SEQUENCE [LARGE SCALE GENOMIC DNA]</scope>
    <source>
        <strain evidence="8 9">CBS 707.79</strain>
    </source>
</reference>
<dbReference type="Pfam" id="PF01408">
    <property type="entry name" value="GFO_IDH_MocA"/>
    <property type="match status" value="1"/>
</dbReference>
<comment type="catalytic activity">
    <reaction evidence="5">
        <text>D-xylose + NADP(+) = D-xylono-1,5-lactone + NADPH + H(+)</text>
        <dbReference type="Rhea" id="RHEA:22000"/>
        <dbReference type="ChEBI" id="CHEBI:15378"/>
        <dbReference type="ChEBI" id="CHEBI:15867"/>
        <dbReference type="ChEBI" id="CHEBI:53455"/>
        <dbReference type="ChEBI" id="CHEBI:57783"/>
        <dbReference type="ChEBI" id="CHEBI:58349"/>
        <dbReference type="EC" id="1.1.1.179"/>
    </reaction>
</comment>
<dbReference type="InterPro" id="IPR000683">
    <property type="entry name" value="Gfo/Idh/MocA-like_OxRdtase_N"/>
</dbReference>
<evidence type="ECO:0000256" key="2">
    <source>
        <dbReference type="ARBA" id="ARBA00023002"/>
    </source>
</evidence>
<dbReference type="Gene3D" id="3.30.360.10">
    <property type="entry name" value="Dihydrodipicolinate Reductase, domain 2"/>
    <property type="match status" value="1"/>
</dbReference>
<evidence type="ECO:0000256" key="1">
    <source>
        <dbReference type="ARBA" id="ARBA00010928"/>
    </source>
</evidence>
<dbReference type="SUPFAM" id="SSF55347">
    <property type="entry name" value="Glyceraldehyde-3-phosphate dehydrogenase-like, C-terminal domain"/>
    <property type="match status" value="1"/>
</dbReference>
<dbReference type="PANTHER" id="PTHR22604">
    <property type="entry name" value="OXIDOREDUCTASES"/>
    <property type="match status" value="1"/>
</dbReference>
<evidence type="ECO:0000256" key="3">
    <source>
        <dbReference type="ARBA" id="ARBA00038984"/>
    </source>
</evidence>
<dbReference type="AlphaFoldDB" id="A0A319CRU2"/>
<protein>
    <recommendedName>
        <fullName evidence="3">D-xylose 1-dehydrogenase (NADP(+), D-xylono-1,5-lactone-forming)</fullName>
        <ecNumber evidence="3">1.1.1.179</ecNumber>
    </recommendedName>
    <alternativeName>
        <fullName evidence="4">D-xylose-NADP dehydrogenase</fullName>
    </alternativeName>
</protein>
<proteinExistence type="inferred from homology"/>
<evidence type="ECO:0000256" key="4">
    <source>
        <dbReference type="ARBA" id="ARBA00042988"/>
    </source>
</evidence>
<dbReference type="EMBL" id="KZ826133">
    <property type="protein sequence ID" value="PYH88055.1"/>
    <property type="molecule type" value="Genomic_DNA"/>
</dbReference>
<dbReference type="GO" id="GO:0047837">
    <property type="term" value="F:D-xylose 1-dehydrogenase (NADP+) activity"/>
    <property type="evidence" value="ECO:0007669"/>
    <property type="project" value="UniProtKB-EC"/>
</dbReference>
<dbReference type="PANTHER" id="PTHR22604:SF105">
    <property type="entry name" value="TRANS-1,2-DIHYDROBENZENE-1,2-DIOL DEHYDROGENASE"/>
    <property type="match status" value="1"/>
</dbReference>
<dbReference type="Pfam" id="PF22725">
    <property type="entry name" value="GFO_IDH_MocA_C3"/>
    <property type="match status" value="1"/>
</dbReference>
<dbReference type="InterPro" id="IPR036291">
    <property type="entry name" value="NAD(P)-bd_dom_sf"/>
</dbReference>
<dbReference type="STRING" id="1448320.A0A319CRU2"/>
<keyword evidence="9" id="KW-1185">Reference proteome</keyword>
<dbReference type="InterPro" id="IPR050984">
    <property type="entry name" value="Gfo/Idh/MocA_domain"/>
</dbReference>
<dbReference type="Proteomes" id="UP000247810">
    <property type="component" value="Unassembled WGS sequence"/>
</dbReference>
<comment type="similarity">
    <text evidence="1">Belongs to the Gfo/Idh/MocA family.</text>
</comment>
<feature type="domain" description="GFO/IDH/MocA-like oxidoreductase" evidence="7">
    <location>
        <begin position="166"/>
        <end position="256"/>
    </location>
</feature>
<evidence type="ECO:0000256" key="5">
    <source>
        <dbReference type="ARBA" id="ARBA00049233"/>
    </source>
</evidence>
<dbReference type="InterPro" id="IPR055170">
    <property type="entry name" value="GFO_IDH_MocA-like_dom"/>
</dbReference>
<organism evidence="8 9">
    <name type="scientific">Aspergillus ellipticus CBS 707.79</name>
    <dbReference type="NCBI Taxonomy" id="1448320"/>
    <lineage>
        <taxon>Eukaryota</taxon>
        <taxon>Fungi</taxon>
        <taxon>Dikarya</taxon>
        <taxon>Ascomycota</taxon>
        <taxon>Pezizomycotina</taxon>
        <taxon>Eurotiomycetes</taxon>
        <taxon>Eurotiomycetidae</taxon>
        <taxon>Eurotiales</taxon>
        <taxon>Aspergillaceae</taxon>
        <taxon>Aspergillus</taxon>
        <taxon>Aspergillus subgen. Circumdati</taxon>
    </lineage>
</organism>